<dbReference type="Gramene" id="OGLUM05G26000.1">
    <property type="protein sequence ID" value="OGLUM05G26000.1"/>
    <property type="gene ID" value="OGLUM05G26000"/>
</dbReference>
<dbReference type="AlphaFoldDB" id="A0A0E0A2A0"/>
<evidence type="ECO:0000256" key="2">
    <source>
        <dbReference type="SAM" id="Phobius"/>
    </source>
</evidence>
<evidence type="ECO:0000313" key="4">
    <source>
        <dbReference type="EnsemblPlants" id="OGLUM05G26000.1"/>
    </source>
</evidence>
<protein>
    <recommendedName>
        <fullName evidence="3">DUF4220 domain-containing protein</fullName>
    </recommendedName>
</protein>
<proteinExistence type="predicted"/>
<keyword evidence="2" id="KW-0472">Membrane</keyword>
<feature type="domain" description="DUF4220" evidence="3">
    <location>
        <begin position="49"/>
        <end position="362"/>
    </location>
</feature>
<evidence type="ECO:0000259" key="3">
    <source>
        <dbReference type="Pfam" id="PF13968"/>
    </source>
</evidence>
<feature type="region of interest" description="Disordered" evidence="1">
    <location>
        <begin position="544"/>
        <end position="567"/>
    </location>
</feature>
<feature type="transmembrane region" description="Helical" evidence="2">
    <location>
        <begin position="13"/>
        <end position="34"/>
    </location>
</feature>
<dbReference type="InterPro" id="IPR007658">
    <property type="entry name" value="DUF594"/>
</dbReference>
<dbReference type="eggNOG" id="ENOG502RRPP">
    <property type="taxonomic scope" value="Eukaryota"/>
</dbReference>
<feature type="compositionally biased region" description="Basic and acidic residues" evidence="1">
    <location>
        <begin position="544"/>
        <end position="558"/>
    </location>
</feature>
<keyword evidence="2" id="KW-0812">Transmembrane</keyword>
<dbReference type="HOGENOM" id="CLU_009180_4_0_1"/>
<evidence type="ECO:0000256" key="1">
    <source>
        <dbReference type="SAM" id="MobiDB-lite"/>
    </source>
</evidence>
<dbReference type="InterPro" id="IPR025315">
    <property type="entry name" value="DUF4220"/>
</dbReference>
<sequence length="738" mass="83707">MGSSSVVLWWEEWQLRILVLGSLFLQCFLAFVAVHRRRSIPASLRFFIWLAYLGSDALAIYALATLFNRHKTNNQGGSRFLTTLVSPQGKAGGDDTGLEVFWAPVLLLHLAGPDSITAYNIEDNELWRRHVLTVIFQVTVSLYVFCKSWSGENKLLRAVVLLFIAGTLKCIDKPMALKSASIYGLVTSSPFHDQKSQNNDQGKNRSLEAYIQEAKGYFSNLKINDVYVELVVAAQNKDLRVMPFWLFVDLASTLCHRLRVLRFFLVLDNKSADSLLQTALCGSFVRLYTKKSMLLSYFWAKDKRNALISTYSHLNRLLAVCLTISAVALFHQSHKQGYNNSDVKVTYTLLWCTAALEVYALFGPKYKFFTWCNNVAQYNLVGFFARDQTPTRLLKLAGCFWCKDYVDQHWYVNQCSSSFAITELVIEQVKAGWKNYIEDTSTYWMFNDRRGQLTIQHELCDEELCKSLDVPFDESIIVWHIATDICFYDGAPAANHHHLKAATRCREISNYMLYLLVVNPDILMSGTRANILSNTCKELRSMFEDEKPPSDESDLTREIHKRAQSSNVDAAATEELIPRASKLASQLLAMDGDKRWKVMQGVWVEMLCFSASRCRGYLHAKSLGQGGEYLSYVWLLLWYMGLESVAERQQRSDFRSHVERVASRQLPCTETESSQEPEIQEEEEAVVPLFQEGDIGAAVRSNVEDEEAGAVTLEIQDDEEAATTAHGSKAIVPGDNDV</sequence>
<dbReference type="Pfam" id="PF13968">
    <property type="entry name" value="DUF4220"/>
    <property type="match status" value="1"/>
</dbReference>
<dbReference type="Pfam" id="PF04578">
    <property type="entry name" value="DUF594"/>
    <property type="match status" value="1"/>
</dbReference>
<name>A0A0E0A2A0_9ORYZ</name>
<dbReference type="STRING" id="40148.A0A0E0A2A0"/>
<accession>A0A0E0A2A0</accession>
<keyword evidence="2" id="KW-1133">Transmembrane helix</keyword>
<dbReference type="PANTHER" id="PTHR31325">
    <property type="entry name" value="OS01G0798800 PROTEIN-RELATED"/>
    <property type="match status" value="1"/>
</dbReference>
<feature type="region of interest" description="Disordered" evidence="1">
    <location>
        <begin position="706"/>
        <end position="738"/>
    </location>
</feature>
<organism evidence="4">
    <name type="scientific">Oryza glumipatula</name>
    <dbReference type="NCBI Taxonomy" id="40148"/>
    <lineage>
        <taxon>Eukaryota</taxon>
        <taxon>Viridiplantae</taxon>
        <taxon>Streptophyta</taxon>
        <taxon>Embryophyta</taxon>
        <taxon>Tracheophyta</taxon>
        <taxon>Spermatophyta</taxon>
        <taxon>Magnoliopsida</taxon>
        <taxon>Liliopsida</taxon>
        <taxon>Poales</taxon>
        <taxon>Poaceae</taxon>
        <taxon>BOP clade</taxon>
        <taxon>Oryzoideae</taxon>
        <taxon>Oryzeae</taxon>
        <taxon>Oryzinae</taxon>
        <taxon>Oryza</taxon>
    </lineage>
</organism>
<reference evidence="4" key="2">
    <citation type="submission" date="2018-05" db="EMBL/GenBank/DDBJ databases">
        <title>OgluRS3 (Oryza glumaepatula Reference Sequence Version 3).</title>
        <authorList>
            <person name="Zhang J."/>
            <person name="Kudrna D."/>
            <person name="Lee S."/>
            <person name="Talag J."/>
            <person name="Welchert J."/>
            <person name="Wing R.A."/>
        </authorList>
    </citation>
    <scope>NUCLEOTIDE SEQUENCE [LARGE SCALE GENOMIC DNA]</scope>
</reference>
<dbReference type="EnsemblPlants" id="OGLUM05G26000.1">
    <property type="protein sequence ID" value="OGLUM05G26000.1"/>
    <property type="gene ID" value="OGLUM05G26000"/>
</dbReference>
<dbReference type="Proteomes" id="UP000026961">
    <property type="component" value="Chromosome 5"/>
</dbReference>
<reference evidence="4" key="1">
    <citation type="submission" date="2015-04" db="UniProtKB">
        <authorList>
            <consortium name="EnsemblPlants"/>
        </authorList>
    </citation>
    <scope>IDENTIFICATION</scope>
</reference>
<keyword evidence="5" id="KW-1185">Reference proteome</keyword>
<evidence type="ECO:0000313" key="5">
    <source>
        <dbReference type="Proteomes" id="UP000026961"/>
    </source>
</evidence>
<feature type="transmembrane region" description="Helical" evidence="2">
    <location>
        <begin position="46"/>
        <end position="67"/>
    </location>
</feature>